<organism evidence="2 3">
    <name type="scientific">Entotheonella factor</name>
    <dbReference type="NCBI Taxonomy" id="1429438"/>
    <lineage>
        <taxon>Bacteria</taxon>
        <taxon>Pseudomonadati</taxon>
        <taxon>Nitrospinota/Tectimicrobiota group</taxon>
        <taxon>Candidatus Tectimicrobiota</taxon>
        <taxon>Candidatus Entotheonellia</taxon>
        <taxon>Candidatus Entotheonellales</taxon>
        <taxon>Candidatus Entotheonellaceae</taxon>
        <taxon>Candidatus Entotheonella</taxon>
    </lineage>
</organism>
<evidence type="ECO:0000259" key="1">
    <source>
        <dbReference type="Pfam" id="PF02589"/>
    </source>
</evidence>
<name>W4LR36_ENTF1</name>
<dbReference type="PANTHER" id="PTHR43682">
    <property type="entry name" value="LACTATE UTILIZATION PROTEIN C"/>
    <property type="match status" value="1"/>
</dbReference>
<dbReference type="HOGENOM" id="CLU_090664_1_1_7"/>
<proteinExistence type="predicted"/>
<evidence type="ECO:0000313" key="2">
    <source>
        <dbReference type="EMBL" id="ETX00206.1"/>
    </source>
</evidence>
<dbReference type="InterPro" id="IPR037171">
    <property type="entry name" value="NagB/RpiA_transferase-like"/>
</dbReference>
<dbReference type="SUPFAM" id="SSF100950">
    <property type="entry name" value="NagB/RpiA/CoA transferase-like"/>
    <property type="match status" value="1"/>
</dbReference>
<gene>
    <name evidence="2" type="ORF">ETSY1_12080</name>
</gene>
<accession>W4LR36</accession>
<dbReference type="PANTHER" id="PTHR43682:SF1">
    <property type="entry name" value="LACTATE UTILIZATION PROTEIN C"/>
    <property type="match status" value="1"/>
</dbReference>
<comment type="caution">
    <text evidence="2">The sequence shown here is derived from an EMBL/GenBank/DDBJ whole genome shotgun (WGS) entry which is preliminary data.</text>
</comment>
<feature type="domain" description="LUD" evidence="1">
    <location>
        <begin position="52"/>
        <end position="244"/>
    </location>
</feature>
<evidence type="ECO:0000313" key="3">
    <source>
        <dbReference type="Proteomes" id="UP000019141"/>
    </source>
</evidence>
<dbReference type="Pfam" id="PF02589">
    <property type="entry name" value="LUD_dom"/>
    <property type="match status" value="1"/>
</dbReference>
<dbReference type="InterPro" id="IPR003741">
    <property type="entry name" value="LUD_dom"/>
</dbReference>
<dbReference type="EMBL" id="AZHW01000367">
    <property type="protein sequence ID" value="ETX00206.1"/>
    <property type="molecule type" value="Genomic_DNA"/>
</dbReference>
<dbReference type="Proteomes" id="UP000019141">
    <property type="component" value="Unassembled WGS sequence"/>
</dbReference>
<keyword evidence="3" id="KW-1185">Reference proteome</keyword>
<reference evidence="2 3" key="1">
    <citation type="journal article" date="2014" name="Nature">
        <title>An environmental bacterial taxon with a large and distinct metabolic repertoire.</title>
        <authorList>
            <person name="Wilson M.C."/>
            <person name="Mori T."/>
            <person name="Ruckert C."/>
            <person name="Uria A.R."/>
            <person name="Helf M.J."/>
            <person name="Takada K."/>
            <person name="Gernert C."/>
            <person name="Steffens U.A."/>
            <person name="Heycke N."/>
            <person name="Schmitt S."/>
            <person name="Rinke C."/>
            <person name="Helfrich E.J."/>
            <person name="Brachmann A.O."/>
            <person name="Gurgui C."/>
            <person name="Wakimoto T."/>
            <person name="Kracht M."/>
            <person name="Crusemann M."/>
            <person name="Hentschel U."/>
            <person name="Abe I."/>
            <person name="Matsunaga S."/>
            <person name="Kalinowski J."/>
            <person name="Takeyama H."/>
            <person name="Piel J."/>
        </authorList>
    </citation>
    <scope>NUCLEOTIDE SEQUENCE [LARGE SCALE GENOMIC DNA]</scope>
    <source>
        <strain evidence="3">TSY1</strain>
    </source>
</reference>
<dbReference type="AlphaFoldDB" id="W4LR36"/>
<protein>
    <submittedName>
        <fullName evidence="2">Lactate utilization protein B/C</fullName>
    </submittedName>
</protein>
<dbReference type="PATRIC" id="fig|1429438.4.peg.2430"/>
<dbReference type="Gene3D" id="3.40.50.10420">
    <property type="entry name" value="NagB/RpiA/CoA transferase-like"/>
    <property type="match status" value="1"/>
</dbReference>
<dbReference type="InterPro" id="IPR024185">
    <property type="entry name" value="FTHF_cligase-like_sf"/>
</dbReference>
<sequence length="252" mass="27112">MSTQDAFLSRVRRALQVQGHASQAELALPESAPESAETIRSRLRPQRAALVARLQDELRAVGGQVVRAESVAEATQYVTQLAREYEAELVVRWDDALLEMLEVDAALQEQGVEVSPAAPPLEDAAAMAEQRDHLRELLARADIGLSGADFVIAETGTLALSTLPGQMRGVSLLPPVHVAVVKHSQIVESMADCLAMLQDEGQVDIQERLTSCVSFITGPSRTGDIELSLTVGVHGPGELHLIILDDPSDTDI</sequence>